<accession>A7NJH6</accession>
<keyword evidence="8 11" id="KW-0479">Metal-binding</keyword>
<feature type="region of interest" description="Regulatory domain" evidence="11">
    <location>
        <begin position="395"/>
        <end position="556"/>
    </location>
</feature>
<dbReference type="GO" id="GO:0009098">
    <property type="term" value="P:L-leucine biosynthetic process"/>
    <property type="evidence" value="ECO:0007669"/>
    <property type="project" value="UniProtKB-UniRule"/>
</dbReference>
<comment type="pathway">
    <text evidence="1 11">Amino-acid biosynthesis; L-leucine biosynthesis; L-leucine from 3-methyl-2-oxobutanoate: step 1/4.</text>
</comment>
<sequence>MEDHVRIFDTTLRDGEQAPGCTMTLEEKLEVARQLARLGVDIIEAGFPAASPGDWAAVHEIAKTVGTPDGPIIAALARANKDDIDKAWSAIQPAAKKRIHTFISSSDIHIEHQLRSTREEVLERARLMVRYARSLCDDVEFSPMDATRSDPEYVYRMLAAVVAEGATTLNIPDTVGYATPEEYAELIAGIYRHVPGADKVIISTHCHDDLGMAVANSLAGVRAGARQIECTINGIGERAGNASLEEVVMALKTRRSFFGVDTRINTRELARSSRLLSTIIGMPVPPNKAIVGANAFAHESGIHQDGVLKHRMTYEIMDATTIGLDGNAIVLGKHSGRNALRTKLAAMGYEFDSEEEFNQVFQRFKELCDKKKVVDDRDLEVLATGGSLHTPELYRLEHVQVTCGTGVTPVATVRITDPDGNTQTTAAHGTGPVDAIYKAIDKIVGRPNDLIEFSIKAVTEGIDAVAEVSVRIREPGDAVEEREYRVGRHRGPQIYSGYSANTDTIVAAAESYMAALNKMIAARQERLSAENVAYAAGYDRNRPTYAVDLFGKNATE</sequence>
<evidence type="ECO:0000256" key="7">
    <source>
        <dbReference type="ARBA" id="ARBA00022679"/>
    </source>
</evidence>
<dbReference type="NCBIfam" id="TIGR00973">
    <property type="entry name" value="leuA_bact"/>
    <property type="match status" value="1"/>
</dbReference>
<comment type="catalytic activity">
    <reaction evidence="11">
        <text>3-methyl-2-oxobutanoate + acetyl-CoA + H2O = (2S)-2-isopropylmalate + CoA + H(+)</text>
        <dbReference type="Rhea" id="RHEA:21524"/>
        <dbReference type="ChEBI" id="CHEBI:1178"/>
        <dbReference type="ChEBI" id="CHEBI:11851"/>
        <dbReference type="ChEBI" id="CHEBI:15377"/>
        <dbReference type="ChEBI" id="CHEBI:15378"/>
        <dbReference type="ChEBI" id="CHEBI:57287"/>
        <dbReference type="ChEBI" id="CHEBI:57288"/>
        <dbReference type="EC" id="2.3.3.13"/>
    </reaction>
</comment>
<dbReference type="EC" id="2.3.3.13" evidence="3 11"/>
<evidence type="ECO:0000256" key="11">
    <source>
        <dbReference type="HAMAP-Rule" id="MF_01025"/>
    </source>
</evidence>
<dbReference type="NCBIfam" id="NF002086">
    <property type="entry name" value="PRK00915.1-3"/>
    <property type="match status" value="1"/>
</dbReference>
<dbReference type="KEGG" id="rca:Rcas_1553"/>
<dbReference type="OrthoDB" id="9804858at2"/>
<dbReference type="Proteomes" id="UP000000263">
    <property type="component" value="Chromosome"/>
</dbReference>
<organism evidence="13 14">
    <name type="scientific">Roseiflexus castenholzii (strain DSM 13941 / HLO8)</name>
    <dbReference type="NCBI Taxonomy" id="383372"/>
    <lineage>
        <taxon>Bacteria</taxon>
        <taxon>Bacillati</taxon>
        <taxon>Chloroflexota</taxon>
        <taxon>Chloroflexia</taxon>
        <taxon>Chloroflexales</taxon>
        <taxon>Roseiflexineae</taxon>
        <taxon>Roseiflexaceae</taxon>
        <taxon>Roseiflexus</taxon>
    </lineage>
</organism>
<evidence type="ECO:0000313" key="14">
    <source>
        <dbReference type="Proteomes" id="UP000000263"/>
    </source>
</evidence>
<dbReference type="InterPro" id="IPR050073">
    <property type="entry name" value="2-IPM_HCS-like"/>
</dbReference>
<dbReference type="EMBL" id="CP000804">
    <property type="protein sequence ID" value="ABU57646.1"/>
    <property type="molecule type" value="Genomic_DNA"/>
</dbReference>
<dbReference type="HAMAP" id="MF_01025">
    <property type="entry name" value="LeuA_type1"/>
    <property type="match status" value="1"/>
</dbReference>
<dbReference type="UniPathway" id="UPA00048">
    <property type="reaction ID" value="UER00070"/>
</dbReference>
<dbReference type="PROSITE" id="PS00815">
    <property type="entry name" value="AIPM_HOMOCIT_SYNTH_1"/>
    <property type="match status" value="1"/>
</dbReference>
<dbReference type="InterPro" id="IPR013709">
    <property type="entry name" value="2-isopropylmalate_synth_dimer"/>
</dbReference>
<dbReference type="PROSITE" id="PS50991">
    <property type="entry name" value="PYR_CT"/>
    <property type="match status" value="1"/>
</dbReference>
<evidence type="ECO:0000256" key="3">
    <source>
        <dbReference type="ARBA" id="ARBA00012973"/>
    </source>
</evidence>
<dbReference type="Pfam" id="PF08502">
    <property type="entry name" value="LeuA_dimer"/>
    <property type="match status" value="1"/>
</dbReference>
<evidence type="ECO:0000256" key="2">
    <source>
        <dbReference type="ARBA" id="ARBA00009396"/>
    </source>
</evidence>
<comment type="similarity">
    <text evidence="2 11">Belongs to the alpha-IPM synthase/homocitrate synthase family. LeuA type 1 subfamily.</text>
</comment>
<dbReference type="SMART" id="SM00917">
    <property type="entry name" value="LeuA_dimer"/>
    <property type="match status" value="1"/>
</dbReference>
<keyword evidence="10 11" id="KW-0100">Branched-chain amino acid biosynthesis</keyword>
<dbReference type="SUPFAM" id="SSF51569">
    <property type="entry name" value="Aldolase"/>
    <property type="match status" value="1"/>
</dbReference>
<dbReference type="SUPFAM" id="SSF110921">
    <property type="entry name" value="2-isopropylmalate synthase LeuA, allosteric (dimerisation) domain"/>
    <property type="match status" value="1"/>
</dbReference>
<dbReference type="InterPro" id="IPR000891">
    <property type="entry name" value="PYR_CT"/>
</dbReference>
<name>A7NJH6_ROSCS</name>
<keyword evidence="5 11" id="KW-0432">Leucine biosynthesis</keyword>
<evidence type="ECO:0000256" key="10">
    <source>
        <dbReference type="ARBA" id="ARBA00023304"/>
    </source>
</evidence>
<dbReference type="GO" id="GO:0030145">
    <property type="term" value="F:manganese ion binding"/>
    <property type="evidence" value="ECO:0007669"/>
    <property type="project" value="UniProtKB-UniRule"/>
</dbReference>
<dbReference type="PROSITE" id="PS00816">
    <property type="entry name" value="AIPM_HOMOCIT_SYNTH_2"/>
    <property type="match status" value="1"/>
</dbReference>
<dbReference type="Gene3D" id="1.10.238.260">
    <property type="match status" value="1"/>
</dbReference>
<comment type="function">
    <text evidence="11">Catalyzes the condensation of the acetyl group of acetyl-CoA with 3-methyl-2-oxobutanoate (2-ketoisovalerate) to form 3-carboxy-3-hydroxy-4-methylpentanoate (2-isopropylmalate).</text>
</comment>
<dbReference type="InterPro" id="IPR036230">
    <property type="entry name" value="LeuA_allosteric_dom_sf"/>
</dbReference>
<feature type="binding site" evidence="11">
    <location>
        <position position="14"/>
    </location>
    <ligand>
        <name>Mn(2+)</name>
        <dbReference type="ChEBI" id="CHEBI:29035"/>
    </ligand>
</feature>
<dbReference type="InterPro" id="IPR054691">
    <property type="entry name" value="LeuA/HCS_post-cat"/>
</dbReference>
<evidence type="ECO:0000259" key="12">
    <source>
        <dbReference type="PROSITE" id="PS50991"/>
    </source>
</evidence>
<feature type="binding site" evidence="11">
    <location>
        <position position="207"/>
    </location>
    <ligand>
        <name>Mn(2+)</name>
        <dbReference type="ChEBI" id="CHEBI:29035"/>
    </ligand>
</feature>
<evidence type="ECO:0000256" key="6">
    <source>
        <dbReference type="ARBA" id="ARBA00022605"/>
    </source>
</evidence>
<comment type="cofactor">
    <cofactor evidence="11">
        <name>Mn(2+)</name>
        <dbReference type="ChEBI" id="CHEBI:29035"/>
    </cofactor>
</comment>
<dbReference type="GO" id="GO:0003852">
    <property type="term" value="F:2-isopropylmalate synthase activity"/>
    <property type="evidence" value="ECO:0007669"/>
    <property type="project" value="UniProtKB-UniRule"/>
</dbReference>
<feature type="binding site" evidence="11">
    <location>
        <position position="205"/>
    </location>
    <ligand>
        <name>Mn(2+)</name>
        <dbReference type="ChEBI" id="CHEBI:29035"/>
    </ligand>
</feature>
<evidence type="ECO:0000256" key="4">
    <source>
        <dbReference type="ARBA" id="ARBA00018198"/>
    </source>
</evidence>
<dbReference type="HOGENOM" id="CLU_022158_0_1_0"/>
<dbReference type="FunFam" id="3.20.20.70:FF:000010">
    <property type="entry name" value="2-isopropylmalate synthase"/>
    <property type="match status" value="1"/>
</dbReference>
<evidence type="ECO:0000256" key="5">
    <source>
        <dbReference type="ARBA" id="ARBA00022430"/>
    </source>
</evidence>
<evidence type="ECO:0000256" key="9">
    <source>
        <dbReference type="ARBA" id="ARBA00023211"/>
    </source>
</evidence>
<dbReference type="InterPro" id="IPR013785">
    <property type="entry name" value="Aldolase_TIM"/>
</dbReference>
<dbReference type="InterPro" id="IPR005671">
    <property type="entry name" value="LeuA_bact_synth"/>
</dbReference>
<keyword evidence="11" id="KW-0963">Cytoplasm</keyword>
<keyword evidence="9 11" id="KW-0464">Manganese</keyword>
<protein>
    <recommendedName>
        <fullName evidence="4 11">2-isopropylmalate synthase</fullName>
        <ecNumber evidence="3 11">2.3.3.13</ecNumber>
    </recommendedName>
    <alternativeName>
        <fullName evidence="11">Alpha-IPM synthase</fullName>
    </alternativeName>
    <alternativeName>
        <fullName evidence="11">Alpha-isopropylmalate synthase</fullName>
    </alternativeName>
</protein>
<evidence type="ECO:0000256" key="8">
    <source>
        <dbReference type="ARBA" id="ARBA00022723"/>
    </source>
</evidence>
<dbReference type="InterPro" id="IPR002034">
    <property type="entry name" value="AIPM/Hcit_synth_CS"/>
</dbReference>
<gene>
    <name evidence="11" type="primary">leuA</name>
    <name evidence="13" type="ordered locus">Rcas_1553</name>
</gene>
<evidence type="ECO:0000256" key="1">
    <source>
        <dbReference type="ARBA" id="ARBA00004689"/>
    </source>
</evidence>
<dbReference type="RefSeq" id="WP_012120074.1">
    <property type="nucleotide sequence ID" value="NC_009767.1"/>
</dbReference>
<dbReference type="Gene3D" id="3.20.20.70">
    <property type="entry name" value="Aldolase class I"/>
    <property type="match status" value="1"/>
</dbReference>
<feature type="binding site" evidence="11">
    <location>
        <position position="241"/>
    </location>
    <ligand>
        <name>Mn(2+)</name>
        <dbReference type="ChEBI" id="CHEBI:29035"/>
    </ligand>
</feature>
<dbReference type="GO" id="GO:0003985">
    <property type="term" value="F:acetyl-CoA C-acetyltransferase activity"/>
    <property type="evidence" value="ECO:0007669"/>
    <property type="project" value="UniProtKB-UniRule"/>
</dbReference>
<evidence type="ECO:0000313" key="13">
    <source>
        <dbReference type="EMBL" id="ABU57646.1"/>
    </source>
</evidence>
<dbReference type="PANTHER" id="PTHR10277">
    <property type="entry name" value="HOMOCITRATE SYNTHASE-RELATED"/>
    <property type="match status" value="1"/>
</dbReference>
<keyword evidence="14" id="KW-1185">Reference proteome</keyword>
<dbReference type="CDD" id="cd07940">
    <property type="entry name" value="DRE_TIM_IPMS"/>
    <property type="match status" value="1"/>
</dbReference>
<feature type="domain" description="Pyruvate carboxyltransferase" evidence="12">
    <location>
        <begin position="5"/>
        <end position="270"/>
    </location>
</feature>
<dbReference type="eggNOG" id="COG0119">
    <property type="taxonomic scope" value="Bacteria"/>
</dbReference>
<reference evidence="13 14" key="1">
    <citation type="submission" date="2007-08" db="EMBL/GenBank/DDBJ databases">
        <title>Complete sequence of Roseiflexus castenholzii DSM 13941.</title>
        <authorList>
            <consortium name="US DOE Joint Genome Institute"/>
            <person name="Copeland A."/>
            <person name="Lucas S."/>
            <person name="Lapidus A."/>
            <person name="Barry K."/>
            <person name="Glavina del Rio T."/>
            <person name="Dalin E."/>
            <person name="Tice H."/>
            <person name="Pitluck S."/>
            <person name="Thompson L.S."/>
            <person name="Brettin T."/>
            <person name="Bruce D."/>
            <person name="Detter J.C."/>
            <person name="Han C."/>
            <person name="Tapia R."/>
            <person name="Schmutz J."/>
            <person name="Larimer F."/>
            <person name="Land M."/>
            <person name="Hauser L."/>
            <person name="Kyrpides N."/>
            <person name="Mikhailova N."/>
            <person name="Bryant D.A."/>
            <person name="Hanada S."/>
            <person name="Tsukatani Y."/>
            <person name="Richardson P."/>
        </authorList>
    </citation>
    <scope>NUCLEOTIDE SEQUENCE [LARGE SCALE GENOMIC DNA]</scope>
    <source>
        <strain evidence="14">DSM 13941 / HLO8</strain>
    </source>
</reference>
<proteinExistence type="inferred from homology"/>
<keyword evidence="6 11" id="KW-0028">Amino-acid biosynthesis</keyword>
<dbReference type="Pfam" id="PF22617">
    <property type="entry name" value="HCS_D2"/>
    <property type="match status" value="1"/>
</dbReference>
<dbReference type="Pfam" id="PF00682">
    <property type="entry name" value="HMGL-like"/>
    <property type="match status" value="1"/>
</dbReference>
<dbReference type="AlphaFoldDB" id="A7NJH6"/>
<dbReference type="FunFam" id="1.10.238.260:FF:000001">
    <property type="entry name" value="2-isopropylmalate synthase"/>
    <property type="match status" value="1"/>
</dbReference>
<dbReference type="Gene3D" id="3.30.160.270">
    <property type="match status" value="1"/>
</dbReference>
<keyword evidence="7 11" id="KW-0808">Transferase</keyword>
<comment type="subunit">
    <text evidence="11">Homodimer.</text>
</comment>
<dbReference type="STRING" id="383372.Rcas_1553"/>
<dbReference type="GO" id="GO:0005737">
    <property type="term" value="C:cytoplasm"/>
    <property type="evidence" value="ECO:0007669"/>
    <property type="project" value="UniProtKB-UniRule"/>
</dbReference>
<dbReference type="PANTHER" id="PTHR10277:SF9">
    <property type="entry name" value="2-ISOPROPYLMALATE SYNTHASE 1, CHLOROPLASTIC-RELATED"/>
    <property type="match status" value="1"/>
</dbReference>